<name>A0ABD3G3U4_9STRA</name>
<evidence type="ECO:0000313" key="3">
    <source>
        <dbReference type="Proteomes" id="UP001632037"/>
    </source>
</evidence>
<feature type="region of interest" description="Disordered" evidence="1">
    <location>
        <begin position="1"/>
        <end position="44"/>
    </location>
</feature>
<dbReference type="Proteomes" id="UP001632037">
    <property type="component" value="Unassembled WGS sequence"/>
</dbReference>
<sequence length="71" mass="7414">MPANEFQSANGVANAAHGDDHELESVSRRQSVGMAAEESSEDGGVQEKLAASGCGCNGQDIFVFICLWNVA</sequence>
<comment type="caution">
    <text evidence="2">The sequence shown here is derived from an EMBL/GenBank/DDBJ whole genome shotgun (WGS) entry which is preliminary data.</text>
</comment>
<accession>A0ABD3G3U4</accession>
<keyword evidence="3" id="KW-1185">Reference proteome</keyword>
<organism evidence="2 3">
    <name type="scientific">Phytophthora oleae</name>
    <dbReference type="NCBI Taxonomy" id="2107226"/>
    <lineage>
        <taxon>Eukaryota</taxon>
        <taxon>Sar</taxon>
        <taxon>Stramenopiles</taxon>
        <taxon>Oomycota</taxon>
        <taxon>Peronosporomycetes</taxon>
        <taxon>Peronosporales</taxon>
        <taxon>Peronosporaceae</taxon>
        <taxon>Phytophthora</taxon>
    </lineage>
</organism>
<feature type="compositionally biased region" description="Basic and acidic residues" evidence="1">
    <location>
        <begin position="17"/>
        <end position="27"/>
    </location>
</feature>
<dbReference type="AlphaFoldDB" id="A0ABD3G3U4"/>
<proteinExistence type="predicted"/>
<dbReference type="EMBL" id="JBIMZQ010000002">
    <property type="protein sequence ID" value="KAL3673643.1"/>
    <property type="molecule type" value="Genomic_DNA"/>
</dbReference>
<protein>
    <submittedName>
        <fullName evidence="2">Uncharacterized protein</fullName>
    </submittedName>
</protein>
<evidence type="ECO:0000256" key="1">
    <source>
        <dbReference type="SAM" id="MobiDB-lite"/>
    </source>
</evidence>
<evidence type="ECO:0000313" key="2">
    <source>
        <dbReference type="EMBL" id="KAL3673643.1"/>
    </source>
</evidence>
<gene>
    <name evidence="2" type="ORF">V7S43_001342</name>
</gene>
<reference evidence="2 3" key="1">
    <citation type="submission" date="2024-09" db="EMBL/GenBank/DDBJ databases">
        <title>Genome sequencing and assembly of Phytophthora oleae, isolate VK10A, causative agent of rot of olive drupes.</title>
        <authorList>
            <person name="Conti Taguali S."/>
            <person name="Riolo M."/>
            <person name="La Spada F."/>
            <person name="Cacciola S.O."/>
            <person name="Dionisio G."/>
        </authorList>
    </citation>
    <scope>NUCLEOTIDE SEQUENCE [LARGE SCALE GENOMIC DNA]</scope>
    <source>
        <strain evidence="2 3">VK10A</strain>
    </source>
</reference>
<feature type="compositionally biased region" description="Polar residues" evidence="1">
    <location>
        <begin position="1"/>
        <end position="11"/>
    </location>
</feature>